<dbReference type="PANTHER" id="PTHR32385">
    <property type="entry name" value="MANNOSYL PHOSPHORYLINOSITOL CERAMIDE SYNTHASE"/>
    <property type="match status" value="1"/>
</dbReference>
<dbReference type="InterPro" id="IPR029044">
    <property type="entry name" value="Nucleotide-diphossugar_trans"/>
</dbReference>
<dbReference type="OrthoDB" id="551949at2759"/>
<protein>
    <submittedName>
        <fullName evidence="2">Uncharacterized protein</fullName>
    </submittedName>
</protein>
<proteinExistence type="predicted"/>
<dbReference type="SUPFAM" id="SSF53448">
    <property type="entry name" value="Nucleotide-diphospho-sugar transferases"/>
    <property type="match status" value="1"/>
</dbReference>
<evidence type="ECO:0000256" key="1">
    <source>
        <dbReference type="ARBA" id="ARBA00022679"/>
    </source>
</evidence>
<dbReference type="GO" id="GO:0016020">
    <property type="term" value="C:membrane"/>
    <property type="evidence" value="ECO:0007669"/>
    <property type="project" value="GOC"/>
</dbReference>
<dbReference type="InterPro" id="IPR007577">
    <property type="entry name" value="GlycoTrfase_DXD_sugar-bd_CS"/>
</dbReference>
<dbReference type="PANTHER" id="PTHR32385:SF15">
    <property type="entry name" value="INOSITOL PHOSPHOCERAMIDE MANNOSYLTRANSFERASE 1"/>
    <property type="match status" value="1"/>
</dbReference>
<name>A0A250WW01_9CHLO</name>
<dbReference type="InterPro" id="IPR051706">
    <property type="entry name" value="Glycosyltransferase_domain"/>
</dbReference>
<comment type="caution">
    <text evidence="2">The sequence shown here is derived from an EMBL/GenBank/DDBJ whole genome shotgun (WGS) entry which is preliminary data.</text>
</comment>
<reference evidence="2 3" key="1">
    <citation type="submission" date="2017-08" db="EMBL/GenBank/DDBJ databases">
        <title>Acidophilic green algal genome provides insights into adaptation to an acidic environment.</title>
        <authorList>
            <person name="Hirooka S."/>
            <person name="Hirose Y."/>
            <person name="Kanesaki Y."/>
            <person name="Higuchi S."/>
            <person name="Fujiwara T."/>
            <person name="Onuma R."/>
            <person name="Era A."/>
            <person name="Ohbayashi R."/>
            <person name="Uzuka A."/>
            <person name="Nozaki H."/>
            <person name="Yoshikawa H."/>
            <person name="Miyagishima S.Y."/>
        </authorList>
    </citation>
    <scope>NUCLEOTIDE SEQUENCE [LARGE SCALE GENOMIC DNA]</scope>
    <source>
        <strain evidence="2 3">NIES-2499</strain>
    </source>
</reference>
<evidence type="ECO:0000313" key="2">
    <source>
        <dbReference type="EMBL" id="GAX75008.1"/>
    </source>
</evidence>
<gene>
    <name evidence="2" type="ORF">CEUSTIGMA_g2454.t1</name>
</gene>
<keyword evidence="1" id="KW-0808">Transferase</keyword>
<organism evidence="2 3">
    <name type="scientific">Chlamydomonas eustigma</name>
    <dbReference type="NCBI Taxonomy" id="1157962"/>
    <lineage>
        <taxon>Eukaryota</taxon>
        <taxon>Viridiplantae</taxon>
        <taxon>Chlorophyta</taxon>
        <taxon>core chlorophytes</taxon>
        <taxon>Chlorophyceae</taxon>
        <taxon>CS clade</taxon>
        <taxon>Chlamydomonadales</taxon>
        <taxon>Chlamydomonadaceae</taxon>
        <taxon>Chlamydomonas</taxon>
    </lineage>
</organism>
<dbReference type="Pfam" id="PF04488">
    <property type="entry name" value="Gly_transf_sug"/>
    <property type="match status" value="1"/>
</dbReference>
<dbReference type="Gene3D" id="3.90.550.20">
    <property type="match status" value="1"/>
</dbReference>
<keyword evidence="3" id="KW-1185">Reference proteome</keyword>
<dbReference type="Proteomes" id="UP000232323">
    <property type="component" value="Unassembled WGS sequence"/>
</dbReference>
<dbReference type="AlphaFoldDB" id="A0A250WW01"/>
<accession>A0A250WW01</accession>
<dbReference type="EMBL" id="BEGY01000010">
    <property type="protein sequence ID" value="GAX75008.1"/>
    <property type="molecule type" value="Genomic_DNA"/>
</dbReference>
<dbReference type="GO" id="GO:0051999">
    <property type="term" value="P:mannosyl-inositol phosphorylceramide biosynthetic process"/>
    <property type="evidence" value="ECO:0007669"/>
    <property type="project" value="TreeGrafter"/>
</dbReference>
<dbReference type="GO" id="GO:0000030">
    <property type="term" value="F:mannosyltransferase activity"/>
    <property type="evidence" value="ECO:0007669"/>
    <property type="project" value="TreeGrafter"/>
</dbReference>
<evidence type="ECO:0000313" key="3">
    <source>
        <dbReference type="Proteomes" id="UP000232323"/>
    </source>
</evidence>
<sequence>MVVLCIASELADLHCTAGSKGSDCTMGWEVERIHKSRGANDTNSITTRTSVVPKILHQIWLTWDDEAIPERWRGAPESCKRLHPDYEYHLWSTEDAEQLIATRYPWFLPTYQAYPHFIQRVDAFKYFVLYEFGGIFLDLDVWCIKNLDFLRFDNFTAPKTEPIGVSNDVLAAQPKDPFLHRLVHSLTTWNQWFLIKYTTVMFGTGPMFMTVQYALHSPKSGLAILPQEIYSGRGPQAAFVHLQGNSWHSKDANVVMWADKHKHHILVSVLLLIFSSLGARLFMALCTSGCGSFSHLMKPILSSNSKVNSSSRGIKIEHS</sequence>